<sequence length="491" mass="56353">MISKISPERILTKRGYAIVKEHYDFKTLQKCRNELNVKPFVNSDYGAQPTPYPIYLESKKKLYLPKFYGLENFGNPELLKITKGQLIDLTFVGTLRKQQEPVIKAFMHTCKKGPFVEKSNGGIISVPCGWGKTIMALYLISKLKRKTIIVVHKEFLLNQWKERIQEFLPSAKIGLIQGPKIDIENKDIVLAMLQSLSIKTYDNKIFSDFGFSIVDECHHIAAEVFSRALHKINTYYSLGLSATPTRVDGLSKVFKMFLGPTVYKIDKDNKCVEVRVIEYNEPHNKIYTKEELTFTQKLCLPRMINNIAANNNRNALIIGLCKKLLQDNRQTIILSDRRNQLSYLYGKINEFTSVGYYVGGMKQKDLKKSEGCTVILGTYPMSSEGLDIPTLDALIFATPKSNIQQSIGRITRKKHTTDPIAYDIVDKFCMFPNQYRKRERLYKKLQYKVFKTSIFVKNELTDILIENSLNNLKEFCVGKKKKQPCLINGDG</sequence>
<dbReference type="PANTHER" id="PTHR11274:SF0">
    <property type="entry name" value="GENERAL TRANSCRIPTION AND DNA REPAIR FACTOR IIH HELICASE SUBUNIT XPB"/>
    <property type="match status" value="1"/>
</dbReference>
<dbReference type="InterPro" id="IPR027417">
    <property type="entry name" value="P-loop_NTPase"/>
</dbReference>
<evidence type="ECO:0000256" key="1">
    <source>
        <dbReference type="ARBA" id="ARBA00022741"/>
    </source>
</evidence>
<dbReference type="InterPro" id="IPR014001">
    <property type="entry name" value="Helicase_ATP-bd"/>
</dbReference>
<proteinExistence type="predicted"/>
<keyword evidence="2" id="KW-0378">Hydrolase</keyword>
<dbReference type="InterPro" id="IPR050615">
    <property type="entry name" value="ATP-dep_DNA_Helicase"/>
</dbReference>
<dbReference type="InterPro" id="IPR006935">
    <property type="entry name" value="Helicase/UvrB_N"/>
</dbReference>
<accession>A0A6C0B5N4</accession>
<dbReference type="Pfam" id="PF04851">
    <property type="entry name" value="ResIII"/>
    <property type="match status" value="1"/>
</dbReference>
<dbReference type="GO" id="GO:0003677">
    <property type="term" value="F:DNA binding"/>
    <property type="evidence" value="ECO:0007669"/>
    <property type="project" value="InterPro"/>
</dbReference>
<dbReference type="Pfam" id="PF00271">
    <property type="entry name" value="Helicase_C"/>
    <property type="match status" value="1"/>
</dbReference>
<dbReference type="PANTHER" id="PTHR11274">
    <property type="entry name" value="RAD25/XP-B DNA REPAIR HELICASE"/>
    <property type="match status" value="1"/>
</dbReference>
<dbReference type="GO" id="GO:0005524">
    <property type="term" value="F:ATP binding"/>
    <property type="evidence" value="ECO:0007669"/>
    <property type="project" value="UniProtKB-KW"/>
</dbReference>
<evidence type="ECO:0000256" key="2">
    <source>
        <dbReference type="ARBA" id="ARBA00022801"/>
    </source>
</evidence>
<dbReference type="GO" id="GO:0004386">
    <property type="term" value="F:helicase activity"/>
    <property type="evidence" value="ECO:0007669"/>
    <property type="project" value="UniProtKB-KW"/>
</dbReference>
<dbReference type="SUPFAM" id="SSF52540">
    <property type="entry name" value="P-loop containing nucleoside triphosphate hydrolases"/>
    <property type="match status" value="2"/>
</dbReference>
<dbReference type="CDD" id="cd18785">
    <property type="entry name" value="SF2_C"/>
    <property type="match status" value="1"/>
</dbReference>
<dbReference type="PROSITE" id="PS51192">
    <property type="entry name" value="HELICASE_ATP_BIND_1"/>
    <property type="match status" value="1"/>
</dbReference>
<organism evidence="6">
    <name type="scientific">viral metagenome</name>
    <dbReference type="NCBI Taxonomy" id="1070528"/>
    <lineage>
        <taxon>unclassified sequences</taxon>
        <taxon>metagenomes</taxon>
        <taxon>organismal metagenomes</taxon>
    </lineage>
</organism>
<evidence type="ECO:0000313" key="6">
    <source>
        <dbReference type="EMBL" id="QHS86793.1"/>
    </source>
</evidence>
<keyword evidence="1" id="KW-0547">Nucleotide-binding</keyword>
<evidence type="ECO:0000256" key="4">
    <source>
        <dbReference type="ARBA" id="ARBA00022840"/>
    </source>
</evidence>
<dbReference type="GO" id="GO:0016787">
    <property type="term" value="F:hydrolase activity"/>
    <property type="evidence" value="ECO:0007669"/>
    <property type="project" value="UniProtKB-KW"/>
</dbReference>
<dbReference type="SMART" id="SM00487">
    <property type="entry name" value="DEXDc"/>
    <property type="match status" value="1"/>
</dbReference>
<protein>
    <recommendedName>
        <fullName evidence="5">Helicase ATP-binding domain-containing protein</fullName>
    </recommendedName>
</protein>
<evidence type="ECO:0000259" key="5">
    <source>
        <dbReference type="PROSITE" id="PS51192"/>
    </source>
</evidence>
<dbReference type="EMBL" id="MN739062">
    <property type="protein sequence ID" value="QHS86793.1"/>
    <property type="molecule type" value="Genomic_DNA"/>
</dbReference>
<dbReference type="AlphaFoldDB" id="A0A6C0B5N4"/>
<dbReference type="Gene3D" id="3.40.50.300">
    <property type="entry name" value="P-loop containing nucleotide triphosphate hydrolases"/>
    <property type="match status" value="2"/>
</dbReference>
<dbReference type="InterPro" id="IPR001650">
    <property type="entry name" value="Helicase_C-like"/>
</dbReference>
<feature type="domain" description="Helicase ATP-binding" evidence="5">
    <location>
        <begin position="113"/>
        <end position="262"/>
    </location>
</feature>
<name>A0A6C0B5N4_9ZZZZ</name>
<dbReference type="CDD" id="cd17926">
    <property type="entry name" value="DEXHc_RE"/>
    <property type="match status" value="1"/>
</dbReference>
<reference evidence="6" key="1">
    <citation type="journal article" date="2020" name="Nature">
        <title>Giant virus diversity and host interactions through global metagenomics.</title>
        <authorList>
            <person name="Schulz F."/>
            <person name="Roux S."/>
            <person name="Paez-Espino D."/>
            <person name="Jungbluth S."/>
            <person name="Walsh D.A."/>
            <person name="Denef V.J."/>
            <person name="McMahon K.D."/>
            <person name="Konstantinidis K.T."/>
            <person name="Eloe-Fadrosh E.A."/>
            <person name="Kyrpides N.C."/>
            <person name="Woyke T."/>
        </authorList>
    </citation>
    <scope>NUCLEOTIDE SEQUENCE</scope>
    <source>
        <strain evidence="6">GVMAG-M-3300009422-16</strain>
    </source>
</reference>
<evidence type="ECO:0000256" key="3">
    <source>
        <dbReference type="ARBA" id="ARBA00022806"/>
    </source>
</evidence>
<keyword evidence="4" id="KW-0067">ATP-binding</keyword>
<keyword evidence="3" id="KW-0347">Helicase</keyword>